<dbReference type="SMART" id="SM01022">
    <property type="entry name" value="ASCH"/>
    <property type="match status" value="1"/>
</dbReference>
<sequence length="137" mass="15916">MKFLVKFYFYQKPMKVLLSIKPEFVEKIISGEKKFEFRKSLPKREGITTVVVYSTKPVGKVVGEFKVKHTLSHEPESLWEKTKEFSGITKNFFDEYFSARALAHAFEIDSFKLYDEPLVISDVLPSGTPPQSYCYIN</sequence>
<reference evidence="2" key="1">
    <citation type="journal article" date="2021" name="Proc. Natl. Acad. Sci. U.S.A.">
        <title>A Catalog of Tens of Thousands of Viruses from Human Metagenomes Reveals Hidden Associations with Chronic Diseases.</title>
        <authorList>
            <person name="Tisza M.J."/>
            <person name="Buck C.B."/>
        </authorList>
    </citation>
    <scope>NUCLEOTIDE SEQUENCE</scope>
    <source>
        <strain evidence="2">Ctzeq1</strain>
    </source>
</reference>
<dbReference type="Gene3D" id="2.30.130.30">
    <property type="entry name" value="Hypothetical protein"/>
    <property type="match status" value="1"/>
</dbReference>
<organism evidence="2">
    <name type="scientific">Podoviridae sp. ctzeq1</name>
    <dbReference type="NCBI Taxonomy" id="2826597"/>
    <lineage>
        <taxon>Viruses</taxon>
        <taxon>Duplodnaviria</taxon>
        <taxon>Heunggongvirae</taxon>
        <taxon>Uroviricota</taxon>
        <taxon>Caudoviricetes</taxon>
    </lineage>
</organism>
<dbReference type="InterPro" id="IPR007374">
    <property type="entry name" value="ASCH_domain"/>
</dbReference>
<evidence type="ECO:0000259" key="1">
    <source>
        <dbReference type="SMART" id="SM01022"/>
    </source>
</evidence>
<feature type="domain" description="ASCH" evidence="1">
    <location>
        <begin position="18"/>
        <end position="112"/>
    </location>
</feature>
<dbReference type="Pfam" id="PF04266">
    <property type="entry name" value="ASCH"/>
    <property type="match status" value="1"/>
</dbReference>
<proteinExistence type="predicted"/>
<evidence type="ECO:0000313" key="2">
    <source>
        <dbReference type="EMBL" id="DAD75634.1"/>
    </source>
</evidence>
<dbReference type="SUPFAM" id="SSF88697">
    <property type="entry name" value="PUA domain-like"/>
    <property type="match status" value="1"/>
</dbReference>
<accession>A0A8S5M084</accession>
<dbReference type="EMBL" id="BK014787">
    <property type="protein sequence ID" value="DAD75634.1"/>
    <property type="molecule type" value="Genomic_DNA"/>
</dbReference>
<name>A0A8S5M084_9CAUD</name>
<protein>
    <recommendedName>
        <fullName evidence="1">ASCH domain-containing protein</fullName>
    </recommendedName>
</protein>
<dbReference type="InterPro" id="IPR015947">
    <property type="entry name" value="PUA-like_sf"/>
</dbReference>